<comment type="caution">
    <text evidence="1">The sequence shown here is derived from an EMBL/GenBank/DDBJ whole genome shotgun (WGS) entry which is preliminary data.</text>
</comment>
<gene>
    <name evidence="1" type="ORF">S12H4_14337</name>
</gene>
<sequence length="57" mass="6443">MPVKGYDSVNLPSGLYNKVKALVKHRTDLGYRSITELVAESVRKRVEEIEKSAKPNK</sequence>
<accession>X1T145</accession>
<protein>
    <recommendedName>
        <fullName evidence="2">CopG family transcriptional regulator</fullName>
    </recommendedName>
</protein>
<organism evidence="1">
    <name type="scientific">marine sediment metagenome</name>
    <dbReference type="NCBI Taxonomy" id="412755"/>
    <lineage>
        <taxon>unclassified sequences</taxon>
        <taxon>metagenomes</taxon>
        <taxon>ecological metagenomes</taxon>
    </lineage>
</organism>
<evidence type="ECO:0000313" key="1">
    <source>
        <dbReference type="EMBL" id="GAI81340.1"/>
    </source>
</evidence>
<dbReference type="EMBL" id="BARW01006833">
    <property type="protein sequence ID" value="GAI81340.1"/>
    <property type="molecule type" value="Genomic_DNA"/>
</dbReference>
<evidence type="ECO:0008006" key="2">
    <source>
        <dbReference type="Google" id="ProtNLM"/>
    </source>
</evidence>
<name>X1T145_9ZZZZ</name>
<reference evidence="1" key="1">
    <citation type="journal article" date="2014" name="Front. Microbiol.">
        <title>High frequency of phylogenetically diverse reductive dehalogenase-homologous genes in deep subseafloor sedimentary metagenomes.</title>
        <authorList>
            <person name="Kawai M."/>
            <person name="Futagami T."/>
            <person name="Toyoda A."/>
            <person name="Takaki Y."/>
            <person name="Nishi S."/>
            <person name="Hori S."/>
            <person name="Arai W."/>
            <person name="Tsubouchi T."/>
            <person name="Morono Y."/>
            <person name="Uchiyama I."/>
            <person name="Ito T."/>
            <person name="Fujiyama A."/>
            <person name="Inagaki F."/>
            <person name="Takami H."/>
        </authorList>
    </citation>
    <scope>NUCLEOTIDE SEQUENCE</scope>
    <source>
        <strain evidence="1">Expedition CK06-06</strain>
    </source>
</reference>
<proteinExistence type="predicted"/>
<dbReference type="AlphaFoldDB" id="X1T145"/>